<dbReference type="AlphaFoldDB" id="L1ITZ0"/>
<dbReference type="Proteomes" id="UP000011087">
    <property type="component" value="Unassembled WGS sequence"/>
</dbReference>
<dbReference type="RefSeq" id="XP_005826260.1">
    <property type="nucleotide sequence ID" value="XM_005826203.1"/>
</dbReference>
<reference evidence="3" key="2">
    <citation type="submission" date="2012-11" db="EMBL/GenBank/DDBJ databases">
        <authorList>
            <person name="Kuo A."/>
            <person name="Curtis B.A."/>
            <person name="Tanifuji G."/>
            <person name="Burki F."/>
            <person name="Gruber A."/>
            <person name="Irimia M."/>
            <person name="Maruyama S."/>
            <person name="Arias M.C."/>
            <person name="Ball S.G."/>
            <person name="Gile G.H."/>
            <person name="Hirakawa Y."/>
            <person name="Hopkins J.F."/>
            <person name="Rensing S.A."/>
            <person name="Schmutz J."/>
            <person name="Symeonidi A."/>
            <person name="Elias M."/>
            <person name="Eveleigh R.J."/>
            <person name="Herman E.K."/>
            <person name="Klute M.J."/>
            <person name="Nakayama T."/>
            <person name="Obornik M."/>
            <person name="Reyes-Prieto A."/>
            <person name="Armbrust E.V."/>
            <person name="Aves S.J."/>
            <person name="Beiko R.G."/>
            <person name="Coutinho P."/>
            <person name="Dacks J.B."/>
            <person name="Durnford D.G."/>
            <person name="Fast N.M."/>
            <person name="Green B.R."/>
            <person name="Grisdale C."/>
            <person name="Hempe F."/>
            <person name="Henrissat B."/>
            <person name="Hoppner M.P."/>
            <person name="Ishida K.-I."/>
            <person name="Kim E."/>
            <person name="Koreny L."/>
            <person name="Kroth P.G."/>
            <person name="Liu Y."/>
            <person name="Malik S.-B."/>
            <person name="Maier U.G."/>
            <person name="McRose D."/>
            <person name="Mock T."/>
            <person name="Neilson J.A."/>
            <person name="Onodera N.T."/>
            <person name="Poole A.M."/>
            <person name="Pritham E.J."/>
            <person name="Richards T.A."/>
            <person name="Rocap G."/>
            <person name="Roy S.W."/>
            <person name="Sarai C."/>
            <person name="Schaack S."/>
            <person name="Shirato S."/>
            <person name="Slamovits C.H."/>
            <person name="Spencer D.F."/>
            <person name="Suzuki S."/>
            <person name="Worden A.Z."/>
            <person name="Zauner S."/>
            <person name="Barry K."/>
            <person name="Bell C."/>
            <person name="Bharti A.K."/>
            <person name="Crow J.A."/>
            <person name="Grimwood J."/>
            <person name="Kramer R."/>
            <person name="Lindquist E."/>
            <person name="Lucas S."/>
            <person name="Salamov A."/>
            <person name="McFadden G.I."/>
            <person name="Lane C.E."/>
            <person name="Keeling P.J."/>
            <person name="Gray M.W."/>
            <person name="Grigoriev I.V."/>
            <person name="Archibald J.M."/>
        </authorList>
    </citation>
    <scope>NUCLEOTIDE SEQUENCE</scope>
    <source>
        <strain evidence="3">CCMP2712</strain>
    </source>
</reference>
<protein>
    <submittedName>
        <fullName evidence="1 2">Uncharacterized protein</fullName>
    </submittedName>
</protein>
<dbReference type="EMBL" id="JH993041">
    <property type="protein sequence ID" value="EKX39280.1"/>
    <property type="molecule type" value="Genomic_DNA"/>
</dbReference>
<reference evidence="2" key="3">
    <citation type="submission" date="2016-03" db="UniProtKB">
        <authorList>
            <consortium name="EnsemblProtists"/>
        </authorList>
    </citation>
    <scope>IDENTIFICATION</scope>
</reference>
<dbReference type="EnsemblProtists" id="EKX39280">
    <property type="protein sequence ID" value="EKX39280"/>
    <property type="gene ID" value="GUITHDRAFT_114716"/>
</dbReference>
<dbReference type="HOGENOM" id="CLU_1622150_0_0_1"/>
<dbReference type="KEGG" id="gtt:GUITHDRAFT_114716"/>
<evidence type="ECO:0000313" key="3">
    <source>
        <dbReference type="Proteomes" id="UP000011087"/>
    </source>
</evidence>
<organism evidence="1">
    <name type="scientific">Guillardia theta (strain CCMP2712)</name>
    <name type="common">Cryptophyte</name>
    <dbReference type="NCBI Taxonomy" id="905079"/>
    <lineage>
        <taxon>Eukaryota</taxon>
        <taxon>Cryptophyceae</taxon>
        <taxon>Pyrenomonadales</taxon>
        <taxon>Geminigeraceae</taxon>
        <taxon>Guillardia</taxon>
    </lineage>
</organism>
<dbReference type="PaxDb" id="55529-EKX39280"/>
<evidence type="ECO:0000313" key="2">
    <source>
        <dbReference type="EnsemblProtists" id="EKX39280"/>
    </source>
</evidence>
<reference evidence="1 3" key="1">
    <citation type="journal article" date="2012" name="Nature">
        <title>Algal genomes reveal evolutionary mosaicism and the fate of nucleomorphs.</title>
        <authorList>
            <consortium name="DOE Joint Genome Institute"/>
            <person name="Curtis B.A."/>
            <person name="Tanifuji G."/>
            <person name="Burki F."/>
            <person name="Gruber A."/>
            <person name="Irimia M."/>
            <person name="Maruyama S."/>
            <person name="Arias M.C."/>
            <person name="Ball S.G."/>
            <person name="Gile G.H."/>
            <person name="Hirakawa Y."/>
            <person name="Hopkins J.F."/>
            <person name="Kuo A."/>
            <person name="Rensing S.A."/>
            <person name="Schmutz J."/>
            <person name="Symeonidi A."/>
            <person name="Elias M."/>
            <person name="Eveleigh R.J."/>
            <person name="Herman E.K."/>
            <person name="Klute M.J."/>
            <person name="Nakayama T."/>
            <person name="Obornik M."/>
            <person name="Reyes-Prieto A."/>
            <person name="Armbrust E.V."/>
            <person name="Aves S.J."/>
            <person name="Beiko R.G."/>
            <person name="Coutinho P."/>
            <person name="Dacks J.B."/>
            <person name="Durnford D.G."/>
            <person name="Fast N.M."/>
            <person name="Green B.R."/>
            <person name="Grisdale C.J."/>
            <person name="Hempel F."/>
            <person name="Henrissat B."/>
            <person name="Hoppner M.P."/>
            <person name="Ishida K."/>
            <person name="Kim E."/>
            <person name="Koreny L."/>
            <person name="Kroth P.G."/>
            <person name="Liu Y."/>
            <person name="Malik S.B."/>
            <person name="Maier U.G."/>
            <person name="McRose D."/>
            <person name="Mock T."/>
            <person name="Neilson J.A."/>
            <person name="Onodera N.T."/>
            <person name="Poole A.M."/>
            <person name="Pritham E.J."/>
            <person name="Richards T.A."/>
            <person name="Rocap G."/>
            <person name="Roy S.W."/>
            <person name="Sarai C."/>
            <person name="Schaack S."/>
            <person name="Shirato S."/>
            <person name="Slamovits C.H."/>
            <person name="Spencer D.F."/>
            <person name="Suzuki S."/>
            <person name="Worden A.Z."/>
            <person name="Zauner S."/>
            <person name="Barry K."/>
            <person name="Bell C."/>
            <person name="Bharti A.K."/>
            <person name="Crow J.A."/>
            <person name="Grimwood J."/>
            <person name="Kramer R."/>
            <person name="Lindquist E."/>
            <person name="Lucas S."/>
            <person name="Salamov A."/>
            <person name="McFadden G.I."/>
            <person name="Lane C.E."/>
            <person name="Keeling P.J."/>
            <person name="Gray M.W."/>
            <person name="Grigoriev I.V."/>
            <person name="Archibald J.M."/>
        </authorList>
    </citation>
    <scope>NUCLEOTIDE SEQUENCE</scope>
    <source>
        <strain evidence="1 3">CCMP2712</strain>
    </source>
</reference>
<gene>
    <name evidence="1" type="ORF">GUITHDRAFT_114716</name>
</gene>
<accession>L1ITZ0</accession>
<proteinExistence type="predicted"/>
<dbReference type="GeneID" id="17295933"/>
<keyword evidence="3" id="KW-1185">Reference proteome</keyword>
<evidence type="ECO:0000313" key="1">
    <source>
        <dbReference type="EMBL" id="EKX39280.1"/>
    </source>
</evidence>
<name>L1ITZ0_GUITC</name>
<sequence>MGAHQRLGAMSKLRMIDNELLRMIIDYVVESTGVQRWKYLHGQDKLALTDFTTFRHVVHGTLVQISHDNGEYYEDDFRAKGSICQLDQGKGDRVPADGIMAGKWQVSYHGPNICISNVKHSGQTLMLHGDGFLYVPETSPVISMLGLPEPLALKEIFVAYVFIK</sequence>